<sequence length="56" mass="6159">MLRPTLDPDDLILSHPLPLPFIISAPSNTPGTADPGSKRIRFRPGKTEIRVKPKTV</sequence>
<reference evidence="1" key="1">
    <citation type="submission" date="2018-02" db="EMBL/GenBank/DDBJ databases">
        <title>Rhizophora mucronata_Transcriptome.</title>
        <authorList>
            <person name="Meera S.P."/>
            <person name="Sreeshan A."/>
            <person name="Augustine A."/>
        </authorList>
    </citation>
    <scope>NUCLEOTIDE SEQUENCE</scope>
    <source>
        <tissue evidence="1">Leaf</tissue>
    </source>
</reference>
<organism evidence="1">
    <name type="scientific">Rhizophora mucronata</name>
    <name type="common">Asiatic mangrove</name>
    <dbReference type="NCBI Taxonomy" id="61149"/>
    <lineage>
        <taxon>Eukaryota</taxon>
        <taxon>Viridiplantae</taxon>
        <taxon>Streptophyta</taxon>
        <taxon>Embryophyta</taxon>
        <taxon>Tracheophyta</taxon>
        <taxon>Spermatophyta</taxon>
        <taxon>Magnoliopsida</taxon>
        <taxon>eudicotyledons</taxon>
        <taxon>Gunneridae</taxon>
        <taxon>Pentapetalae</taxon>
        <taxon>rosids</taxon>
        <taxon>fabids</taxon>
        <taxon>Malpighiales</taxon>
        <taxon>Rhizophoraceae</taxon>
        <taxon>Rhizophora</taxon>
    </lineage>
</organism>
<accession>A0A2P2LI14</accession>
<name>A0A2P2LI14_RHIMU</name>
<protein>
    <submittedName>
        <fullName evidence="1">Phospholipid-transporting ATPase</fullName>
    </submittedName>
</protein>
<dbReference type="EMBL" id="GGEC01037107">
    <property type="protein sequence ID" value="MBX17591.1"/>
    <property type="molecule type" value="Transcribed_RNA"/>
</dbReference>
<evidence type="ECO:0000313" key="1">
    <source>
        <dbReference type="EMBL" id="MBX17591.1"/>
    </source>
</evidence>
<proteinExistence type="predicted"/>
<dbReference type="AlphaFoldDB" id="A0A2P2LI14"/>